<keyword evidence="3" id="KW-0238">DNA-binding</keyword>
<keyword evidence="6" id="KW-0812">Transmembrane</keyword>
<dbReference type="GO" id="GO:0005634">
    <property type="term" value="C:nucleus"/>
    <property type="evidence" value="ECO:0007669"/>
    <property type="project" value="UniProtKB-SubCell"/>
</dbReference>
<reference evidence="9" key="1">
    <citation type="submission" date="2016-06" db="EMBL/GenBank/DDBJ databases">
        <title>Parallel loss of symbiosis genes in relatives of nitrogen-fixing non-legume Parasponia.</title>
        <authorList>
            <person name="Van Velzen R."/>
            <person name="Holmer R."/>
            <person name="Bu F."/>
            <person name="Rutten L."/>
            <person name="Van Zeijl A."/>
            <person name="Liu W."/>
            <person name="Santuari L."/>
            <person name="Cao Q."/>
            <person name="Sharma T."/>
            <person name="Shen D."/>
            <person name="Roswanjaya Y."/>
            <person name="Wardhani T."/>
            <person name="Kalhor M.S."/>
            <person name="Jansen J."/>
            <person name="Van den Hoogen J."/>
            <person name="Gungor B."/>
            <person name="Hartog M."/>
            <person name="Hontelez J."/>
            <person name="Verver J."/>
            <person name="Yang W.-C."/>
            <person name="Schijlen E."/>
            <person name="Repin R."/>
            <person name="Schilthuizen M."/>
            <person name="Schranz E."/>
            <person name="Heidstra R."/>
            <person name="Miyata K."/>
            <person name="Fedorova E."/>
            <person name="Kohlen W."/>
            <person name="Bisseling T."/>
            <person name="Smit S."/>
            <person name="Geurts R."/>
        </authorList>
    </citation>
    <scope>NUCLEOTIDE SEQUENCE [LARGE SCALE GENOMIC DNA]</scope>
    <source>
        <strain evidence="9">cv. WU1-14</strain>
    </source>
</reference>
<evidence type="ECO:0000313" key="9">
    <source>
        <dbReference type="Proteomes" id="UP000237105"/>
    </source>
</evidence>
<keyword evidence="6" id="KW-1133">Transmembrane helix</keyword>
<evidence type="ECO:0000259" key="7">
    <source>
        <dbReference type="PROSITE" id="PS51005"/>
    </source>
</evidence>
<evidence type="ECO:0000256" key="1">
    <source>
        <dbReference type="ARBA" id="ARBA00004123"/>
    </source>
</evidence>
<evidence type="ECO:0000256" key="6">
    <source>
        <dbReference type="SAM" id="Phobius"/>
    </source>
</evidence>
<dbReference type="PANTHER" id="PTHR31744:SF210">
    <property type="entry name" value="NAC DOMAIN-CONTAINING PROTEIN 86-LIKE"/>
    <property type="match status" value="1"/>
</dbReference>
<sequence>MGRDSSTSLAPGFRFHPTDEELVSYYLKRKVCGKPLRVDPISVVDIYKIEPWDLPDKSRLKTRDLEWYFFSALDKKYGNGWRTNRATVKGYWKTTGKDRPIHYKSRVAGMKKTLVFHTGRAPKGARTNWVMHEYRLEDEELKKAGIPQDAFVLCRIFQKSGTGPKNGEQYGAPFIEEEWEDDEVALVPGEEVLSSEVVVGDGAHVDVNELDQNFGTGIPSEIAADPLNFYHGETHIDVENSGDFADDPSEIALLPQIFCHGETSNYFEHSGDFAEDDLKPIIAMETSELGDEQIFFQLPEQYEMNAQPVKEEYFVQPTGSGNPVDVNYSLGEQCLDATGNPPFGEGLYLETNDLSNPIEEEPQAFDMLNEFLNYFDPEEDISQYLDLDSSQIMGVENNVTEEDPLPRKLVTGEAEIMPTGAEHLVEAHHDNNGASSSNQKAEVAKFESNFKYQFSKQASHMLGSIPAPPAFAAEFPTKDAALRLNSVGQSSSSVHVTAVMIRIRNLSLDGNGTDWSFGKNGNVDLTLADVSSASMMPMGGVLSGKTASVVTKGLFFFMFFWVLIISLSFKIGSHIYISGKALDS</sequence>
<comment type="caution">
    <text evidence="8">The sequence shown here is derived from an EMBL/GenBank/DDBJ whole genome shotgun (WGS) entry which is preliminary data.</text>
</comment>
<keyword evidence="6" id="KW-0472">Membrane</keyword>
<dbReference type="GO" id="GO:0003677">
    <property type="term" value="F:DNA binding"/>
    <property type="evidence" value="ECO:0007669"/>
    <property type="project" value="UniProtKB-KW"/>
</dbReference>
<dbReference type="GO" id="GO:0006355">
    <property type="term" value="P:regulation of DNA-templated transcription"/>
    <property type="evidence" value="ECO:0007669"/>
    <property type="project" value="InterPro"/>
</dbReference>
<feature type="domain" description="NAC" evidence="7">
    <location>
        <begin position="9"/>
        <end position="159"/>
    </location>
</feature>
<dbReference type="InterPro" id="IPR003441">
    <property type="entry name" value="NAC-dom"/>
</dbReference>
<dbReference type="Gene3D" id="2.170.150.80">
    <property type="entry name" value="NAC domain"/>
    <property type="match status" value="1"/>
</dbReference>
<evidence type="ECO:0000256" key="2">
    <source>
        <dbReference type="ARBA" id="ARBA00023015"/>
    </source>
</evidence>
<comment type="subcellular location">
    <subcellularLocation>
        <location evidence="1">Nucleus</location>
    </subcellularLocation>
</comment>
<feature type="transmembrane region" description="Helical" evidence="6">
    <location>
        <begin position="554"/>
        <end position="577"/>
    </location>
</feature>
<keyword evidence="2" id="KW-0805">Transcription regulation</keyword>
<dbReference type="AlphaFoldDB" id="A0A2P5AGK0"/>
<dbReference type="EMBL" id="JXTB01000603">
    <property type="protein sequence ID" value="PON35651.1"/>
    <property type="molecule type" value="Genomic_DNA"/>
</dbReference>
<dbReference type="Proteomes" id="UP000237105">
    <property type="component" value="Unassembled WGS sequence"/>
</dbReference>
<dbReference type="STRING" id="3476.A0A2P5AGK0"/>
<evidence type="ECO:0000256" key="4">
    <source>
        <dbReference type="ARBA" id="ARBA00023163"/>
    </source>
</evidence>
<protein>
    <submittedName>
        <fullName evidence="8">NAC domain containing protein</fullName>
    </submittedName>
</protein>
<dbReference type="OrthoDB" id="777252at2759"/>
<dbReference type="SUPFAM" id="SSF101941">
    <property type="entry name" value="NAC domain"/>
    <property type="match status" value="1"/>
</dbReference>
<evidence type="ECO:0000313" key="8">
    <source>
        <dbReference type="EMBL" id="PON35651.1"/>
    </source>
</evidence>
<keyword evidence="9" id="KW-1185">Reference proteome</keyword>
<evidence type="ECO:0000256" key="5">
    <source>
        <dbReference type="ARBA" id="ARBA00023242"/>
    </source>
</evidence>
<name>A0A2P5AGK0_PARAD</name>
<keyword evidence="5" id="KW-0539">Nucleus</keyword>
<accession>A0A2P5AGK0</accession>
<dbReference type="InterPro" id="IPR036093">
    <property type="entry name" value="NAC_dom_sf"/>
</dbReference>
<evidence type="ECO:0000256" key="3">
    <source>
        <dbReference type="ARBA" id="ARBA00023125"/>
    </source>
</evidence>
<dbReference type="FunFam" id="2.170.150.80:FF:000002">
    <property type="entry name" value="Nac domain-containing protein 86"/>
    <property type="match status" value="1"/>
</dbReference>
<gene>
    <name evidence="8" type="primary">PanNAC13</name>
    <name evidence="8" type="ORF">PanWU01x14_334470</name>
</gene>
<dbReference type="PROSITE" id="PS51005">
    <property type="entry name" value="NAC"/>
    <property type="match status" value="1"/>
</dbReference>
<dbReference type="PANTHER" id="PTHR31744">
    <property type="entry name" value="PROTEIN CUP-SHAPED COTYLEDON 2-RELATED"/>
    <property type="match status" value="1"/>
</dbReference>
<organism evidence="8 9">
    <name type="scientific">Parasponia andersonii</name>
    <name type="common">Sponia andersonii</name>
    <dbReference type="NCBI Taxonomy" id="3476"/>
    <lineage>
        <taxon>Eukaryota</taxon>
        <taxon>Viridiplantae</taxon>
        <taxon>Streptophyta</taxon>
        <taxon>Embryophyta</taxon>
        <taxon>Tracheophyta</taxon>
        <taxon>Spermatophyta</taxon>
        <taxon>Magnoliopsida</taxon>
        <taxon>eudicotyledons</taxon>
        <taxon>Gunneridae</taxon>
        <taxon>Pentapetalae</taxon>
        <taxon>rosids</taxon>
        <taxon>fabids</taxon>
        <taxon>Rosales</taxon>
        <taxon>Cannabaceae</taxon>
        <taxon>Parasponia</taxon>
    </lineage>
</organism>
<keyword evidence="4" id="KW-0804">Transcription</keyword>
<proteinExistence type="predicted"/>
<dbReference type="Pfam" id="PF02365">
    <property type="entry name" value="NAM"/>
    <property type="match status" value="1"/>
</dbReference>